<dbReference type="SMART" id="SM00849">
    <property type="entry name" value="Lactamase_B"/>
    <property type="match status" value="1"/>
</dbReference>
<dbReference type="OrthoDB" id="9769598at2"/>
<evidence type="ECO:0000256" key="3">
    <source>
        <dbReference type="ARBA" id="ARBA00004418"/>
    </source>
</evidence>
<evidence type="ECO:0000256" key="13">
    <source>
        <dbReference type="SAM" id="SignalP"/>
    </source>
</evidence>
<evidence type="ECO:0000256" key="1">
    <source>
        <dbReference type="ARBA" id="ARBA00001526"/>
    </source>
</evidence>
<comment type="catalytic activity">
    <reaction evidence="1">
        <text>a beta-lactam + H2O = a substituted beta-amino acid</text>
        <dbReference type="Rhea" id="RHEA:20401"/>
        <dbReference type="ChEBI" id="CHEBI:15377"/>
        <dbReference type="ChEBI" id="CHEBI:35627"/>
        <dbReference type="ChEBI" id="CHEBI:140347"/>
        <dbReference type="EC" id="3.5.2.6"/>
    </reaction>
</comment>
<dbReference type="Gene3D" id="3.60.15.10">
    <property type="entry name" value="Ribonuclease Z/Hydroxyacylglutathione hydrolase-like"/>
    <property type="match status" value="1"/>
</dbReference>
<comment type="subunit">
    <text evidence="5">Monomer.</text>
</comment>
<keyword evidence="16" id="KW-1185">Reference proteome</keyword>
<evidence type="ECO:0000256" key="4">
    <source>
        <dbReference type="ARBA" id="ARBA00005250"/>
    </source>
</evidence>
<sequence length="245" mass="27427">MKKTILIVFVATFIFIGFKSNAQAPYNFESETLKIKQVSDHVFVHISYVKTNDFGNVACNGMVYFNDDEAIVFDTPTNDDTSKELIDWIEKKKKKKIIGIVVTHFHNDCLGGLKEFHNNNIESYANNATIELTKQDSKKVLPKNGFENKTEIKVGKASVFAKFFGEGHTVDNIVGYIPDEKALFGGCLIKSLKANKGNLEDANTADWSKTVENIKKEIPDLKIVIPGHGRSGGIELLDYTIQLFD</sequence>
<feature type="chain" id="PRO_5017991782" description="beta-lactamase" evidence="13">
    <location>
        <begin position="25"/>
        <end position="245"/>
    </location>
</feature>
<dbReference type="Proteomes" id="UP000235826">
    <property type="component" value="Chromosome"/>
</dbReference>
<dbReference type="AlphaFoldDB" id="A0A2K9PRJ8"/>
<gene>
    <name evidence="15" type="primary">bla</name>
    <name evidence="15" type="ORF">C1H87_13510</name>
</gene>
<dbReference type="CDD" id="cd16302">
    <property type="entry name" value="CcrA-like_MBL-B1"/>
    <property type="match status" value="1"/>
</dbReference>
<dbReference type="InterPro" id="IPR036866">
    <property type="entry name" value="RibonucZ/Hydroxyglut_hydro"/>
</dbReference>
<dbReference type="Pfam" id="PF00753">
    <property type="entry name" value="Lactamase_B"/>
    <property type="match status" value="1"/>
</dbReference>
<keyword evidence="7" id="KW-0479">Metal-binding</keyword>
<reference evidence="15 16" key="1">
    <citation type="submission" date="2018-01" db="EMBL/GenBank/DDBJ databases">
        <title>Complete genome sequence of Flavivirga eckloniae ECD14 isolated from seaweed Ecklonia cava.</title>
        <authorList>
            <person name="Lee J.H."/>
            <person name="Baik K.S."/>
            <person name="Seong C.N."/>
        </authorList>
    </citation>
    <scope>NUCLEOTIDE SEQUENCE [LARGE SCALE GENOMIC DNA]</scope>
    <source>
        <strain evidence="15 16">ECD14</strain>
    </source>
</reference>
<evidence type="ECO:0000256" key="5">
    <source>
        <dbReference type="ARBA" id="ARBA00011245"/>
    </source>
</evidence>
<evidence type="ECO:0000313" key="15">
    <source>
        <dbReference type="EMBL" id="AUP79669.1"/>
    </source>
</evidence>
<dbReference type="NCBIfam" id="NF012229">
    <property type="entry name" value="bla_class_B_core"/>
    <property type="match status" value="1"/>
</dbReference>
<evidence type="ECO:0000256" key="12">
    <source>
        <dbReference type="ARBA" id="ARBA00023251"/>
    </source>
</evidence>
<dbReference type="InterPro" id="IPR001279">
    <property type="entry name" value="Metallo-B-lactamas"/>
</dbReference>
<proteinExistence type="inferred from homology"/>
<dbReference type="InterPro" id="IPR050855">
    <property type="entry name" value="NDM-1-like"/>
</dbReference>
<dbReference type="PANTHER" id="PTHR42951:SF4">
    <property type="entry name" value="ACYL-COENZYME A THIOESTERASE MBLAC2"/>
    <property type="match status" value="1"/>
</dbReference>
<dbReference type="EMBL" id="CP025791">
    <property type="protein sequence ID" value="AUP79669.1"/>
    <property type="molecule type" value="Genomic_DNA"/>
</dbReference>
<evidence type="ECO:0000256" key="6">
    <source>
        <dbReference type="ARBA" id="ARBA00012865"/>
    </source>
</evidence>
<organism evidence="15 16">
    <name type="scientific">Flavivirga eckloniae</name>
    <dbReference type="NCBI Taxonomy" id="1803846"/>
    <lineage>
        <taxon>Bacteria</taxon>
        <taxon>Pseudomonadati</taxon>
        <taxon>Bacteroidota</taxon>
        <taxon>Flavobacteriia</taxon>
        <taxon>Flavobacteriales</taxon>
        <taxon>Flavobacteriaceae</taxon>
        <taxon>Flavivirga</taxon>
    </lineage>
</organism>
<comment type="cofactor">
    <cofactor evidence="2">
        <name>Zn(2+)</name>
        <dbReference type="ChEBI" id="CHEBI:29105"/>
    </cofactor>
</comment>
<evidence type="ECO:0000256" key="11">
    <source>
        <dbReference type="ARBA" id="ARBA00022833"/>
    </source>
</evidence>
<dbReference type="GO" id="GO:0017001">
    <property type="term" value="P:antibiotic catabolic process"/>
    <property type="evidence" value="ECO:0007669"/>
    <property type="project" value="UniProtKB-ARBA"/>
</dbReference>
<feature type="signal peptide" evidence="13">
    <location>
        <begin position="1"/>
        <end position="24"/>
    </location>
</feature>
<evidence type="ECO:0000256" key="7">
    <source>
        <dbReference type="ARBA" id="ARBA00022723"/>
    </source>
</evidence>
<keyword evidence="9" id="KW-0574">Periplasm</keyword>
<keyword evidence="12" id="KW-0046">Antibiotic resistance</keyword>
<evidence type="ECO:0000256" key="10">
    <source>
        <dbReference type="ARBA" id="ARBA00022801"/>
    </source>
</evidence>
<keyword evidence="8 13" id="KW-0732">Signal</keyword>
<dbReference type="PANTHER" id="PTHR42951">
    <property type="entry name" value="METALLO-BETA-LACTAMASE DOMAIN-CONTAINING"/>
    <property type="match status" value="1"/>
</dbReference>
<comment type="similarity">
    <text evidence="4">Belongs to the metallo-beta-lactamase superfamily. Class-B beta-lactamase family.</text>
</comment>
<comment type="subcellular location">
    <subcellularLocation>
        <location evidence="3">Periplasm</location>
    </subcellularLocation>
</comment>
<dbReference type="KEGG" id="fek:C1H87_13510"/>
<protein>
    <recommendedName>
        <fullName evidence="6">beta-lactamase</fullName>
        <ecNumber evidence="6">3.5.2.6</ecNumber>
    </recommendedName>
</protein>
<keyword evidence="10" id="KW-0378">Hydrolase</keyword>
<evidence type="ECO:0000256" key="9">
    <source>
        <dbReference type="ARBA" id="ARBA00022764"/>
    </source>
</evidence>
<evidence type="ECO:0000256" key="8">
    <source>
        <dbReference type="ARBA" id="ARBA00022729"/>
    </source>
</evidence>
<feature type="domain" description="Metallo-beta-lactamase" evidence="14">
    <location>
        <begin position="58"/>
        <end position="228"/>
    </location>
</feature>
<dbReference type="SUPFAM" id="SSF56281">
    <property type="entry name" value="Metallo-hydrolase/oxidoreductase"/>
    <property type="match status" value="1"/>
</dbReference>
<evidence type="ECO:0000256" key="2">
    <source>
        <dbReference type="ARBA" id="ARBA00001947"/>
    </source>
</evidence>
<name>A0A2K9PRJ8_9FLAO</name>
<accession>A0A2K9PRJ8</accession>
<dbReference type="RefSeq" id="WP_102756322.1">
    <property type="nucleotide sequence ID" value="NZ_CP025791.1"/>
</dbReference>
<keyword evidence="11" id="KW-0862">Zinc</keyword>
<dbReference type="NCBIfam" id="NF033088">
    <property type="entry name" value="bla_subclass_B1"/>
    <property type="match status" value="1"/>
</dbReference>
<evidence type="ECO:0000259" key="14">
    <source>
        <dbReference type="SMART" id="SM00849"/>
    </source>
</evidence>
<dbReference type="InterPro" id="IPR058199">
    <property type="entry name" value="BlaB//VIM/IMP-1"/>
</dbReference>
<evidence type="ECO:0000313" key="16">
    <source>
        <dbReference type="Proteomes" id="UP000235826"/>
    </source>
</evidence>
<dbReference type="EC" id="3.5.2.6" evidence="6"/>